<sequence length="262" mass="29589">MSVRNPEDVEIEGRVVGNGLWVTESIRIPAMEAANTKRLYSYLRTHIGLRMIDGRFFETGRCRQDSHFEPTLVLQETAAGTRHGNRHKSFHVATRNDDQEIVRWFDRNVLKSNATKLRVEVHVGWEDQVGLLLPRSLDMDPQDAWKDYYDRLWRAGRGKDDLSRDRFGRQVTRRTDDGKSFYLYDLVSAETTLQYIPQPAAVKFVPSCETCQFSRAATTWGAPRARAGGHAPGAPTGLRAPGAPNGQDAPVGLAFRPTEHRA</sequence>
<accession>W9X1Y9</accession>
<feature type="compositionally biased region" description="Low complexity" evidence="1">
    <location>
        <begin position="223"/>
        <end position="237"/>
    </location>
</feature>
<comment type="caution">
    <text evidence="2">The sequence shown here is derived from an EMBL/GenBank/DDBJ whole genome shotgun (WGS) entry which is preliminary data.</text>
</comment>
<proteinExistence type="predicted"/>
<feature type="region of interest" description="Disordered" evidence="1">
    <location>
        <begin position="223"/>
        <end position="262"/>
    </location>
</feature>
<evidence type="ECO:0000313" key="2">
    <source>
        <dbReference type="EMBL" id="EXJ64509.1"/>
    </source>
</evidence>
<protein>
    <submittedName>
        <fullName evidence="2">Uncharacterized protein</fullName>
    </submittedName>
</protein>
<evidence type="ECO:0000313" key="3">
    <source>
        <dbReference type="Proteomes" id="UP000019473"/>
    </source>
</evidence>
<name>W9X1Y9_9EURO</name>
<organism evidence="2 3">
    <name type="scientific">Cladophialophora yegresii CBS 114405</name>
    <dbReference type="NCBI Taxonomy" id="1182544"/>
    <lineage>
        <taxon>Eukaryota</taxon>
        <taxon>Fungi</taxon>
        <taxon>Dikarya</taxon>
        <taxon>Ascomycota</taxon>
        <taxon>Pezizomycotina</taxon>
        <taxon>Eurotiomycetes</taxon>
        <taxon>Chaetothyriomycetidae</taxon>
        <taxon>Chaetothyriales</taxon>
        <taxon>Herpotrichiellaceae</taxon>
        <taxon>Cladophialophora</taxon>
    </lineage>
</organism>
<gene>
    <name evidence="2" type="ORF">A1O7_00845</name>
</gene>
<dbReference type="HOGENOM" id="CLU_1061761_0_0_1"/>
<dbReference type="Proteomes" id="UP000019473">
    <property type="component" value="Unassembled WGS sequence"/>
</dbReference>
<dbReference type="AlphaFoldDB" id="W9X1Y9"/>
<dbReference type="VEuPathDB" id="FungiDB:A1O7_00845"/>
<dbReference type="EMBL" id="AMGW01000001">
    <property type="protein sequence ID" value="EXJ64509.1"/>
    <property type="molecule type" value="Genomic_DNA"/>
</dbReference>
<reference evidence="2 3" key="1">
    <citation type="submission" date="2013-03" db="EMBL/GenBank/DDBJ databases">
        <title>The Genome Sequence of Cladophialophora yegresii CBS 114405.</title>
        <authorList>
            <consortium name="The Broad Institute Genomics Platform"/>
            <person name="Cuomo C."/>
            <person name="de Hoog S."/>
            <person name="Gorbushina A."/>
            <person name="Walker B."/>
            <person name="Young S.K."/>
            <person name="Zeng Q."/>
            <person name="Gargeya S."/>
            <person name="Fitzgerald M."/>
            <person name="Haas B."/>
            <person name="Abouelleil A."/>
            <person name="Allen A.W."/>
            <person name="Alvarado L."/>
            <person name="Arachchi H.M."/>
            <person name="Berlin A.M."/>
            <person name="Chapman S.B."/>
            <person name="Gainer-Dewar J."/>
            <person name="Goldberg J."/>
            <person name="Griggs A."/>
            <person name="Gujja S."/>
            <person name="Hansen M."/>
            <person name="Howarth C."/>
            <person name="Imamovic A."/>
            <person name="Ireland A."/>
            <person name="Larimer J."/>
            <person name="McCowan C."/>
            <person name="Murphy C."/>
            <person name="Pearson M."/>
            <person name="Poon T.W."/>
            <person name="Priest M."/>
            <person name="Roberts A."/>
            <person name="Saif S."/>
            <person name="Shea T."/>
            <person name="Sisk P."/>
            <person name="Sykes S."/>
            <person name="Wortman J."/>
            <person name="Nusbaum C."/>
            <person name="Birren B."/>
        </authorList>
    </citation>
    <scope>NUCLEOTIDE SEQUENCE [LARGE SCALE GENOMIC DNA]</scope>
    <source>
        <strain evidence="2 3">CBS 114405</strain>
    </source>
</reference>
<dbReference type="RefSeq" id="XP_007753076.1">
    <property type="nucleotide sequence ID" value="XM_007754886.1"/>
</dbReference>
<dbReference type="GeneID" id="19175461"/>
<keyword evidence="3" id="KW-1185">Reference proteome</keyword>
<evidence type="ECO:0000256" key="1">
    <source>
        <dbReference type="SAM" id="MobiDB-lite"/>
    </source>
</evidence>
<dbReference type="OrthoDB" id="10344321at2759"/>